<feature type="domain" description="Major facilitator superfamily (MFS) profile" evidence="9">
    <location>
        <begin position="1"/>
        <end position="470"/>
    </location>
</feature>
<dbReference type="SUPFAM" id="SSF103473">
    <property type="entry name" value="MFS general substrate transporter"/>
    <property type="match status" value="1"/>
</dbReference>
<sequence length="507" mass="54995">MEPVGQPGSSEQPPTGAGAQSEGNGQPPPTKKGFRFWAILVGLGITNLLGALENTVVTTSAPTIVADLEIGENYIWITNAFFVCSMIIDIIVSDLVPLRERGKYMALVLAIYGIGTTMGPFIGGILTETIGWPWVFWINLPIGGAALVVLYLFLHVNYKKEMTVSQKLRRIDYVGNGILMAATVAVLYALTYAGTVYSWSSWNVLVPLILGLFGFFLFAAFEVWGFSAEPVMPPRIFATRTSVVIAINTFINSALVYWIIYFLPVYFQSVHLFSPSYTGVALLTQSLVGIPGAAISAIALSRWGKYKPIHFSGFALSTIGMGLFSLLREGSSTAAWVLFQCVAALGAGMILNVLLPSFQAPIEEADQAAATAAWCFIRTHGQVWGVAIPATIFNNQVDRLLYRISDLDVRERLAGGGAYQYASANFVSSFDEPLRGEVIGVYREALRLVFLVGIAFAGLAFLLVFIEKEIPLRTVLETEFGLAEAKTAEKDVEKSSDNADDSGVLTT</sequence>
<evidence type="ECO:0000256" key="2">
    <source>
        <dbReference type="ARBA" id="ARBA00022448"/>
    </source>
</evidence>
<feature type="transmembrane region" description="Helical" evidence="8">
    <location>
        <begin position="73"/>
        <end position="92"/>
    </location>
</feature>
<feature type="transmembrane region" description="Helical" evidence="8">
    <location>
        <begin position="333"/>
        <end position="355"/>
    </location>
</feature>
<comment type="caution">
    <text evidence="10">The sequence shown here is derived from an EMBL/GenBank/DDBJ whole genome shotgun (WGS) entry which is preliminary data.</text>
</comment>
<dbReference type="OrthoDB" id="10021397at2759"/>
<dbReference type="GO" id="GO:0005886">
    <property type="term" value="C:plasma membrane"/>
    <property type="evidence" value="ECO:0007669"/>
    <property type="project" value="TreeGrafter"/>
</dbReference>
<evidence type="ECO:0000256" key="8">
    <source>
        <dbReference type="SAM" id="Phobius"/>
    </source>
</evidence>
<feature type="transmembrane region" description="Helical" evidence="8">
    <location>
        <begin position="309"/>
        <end position="327"/>
    </location>
</feature>
<dbReference type="InterPro" id="IPR036259">
    <property type="entry name" value="MFS_trans_sf"/>
</dbReference>
<evidence type="ECO:0000256" key="6">
    <source>
        <dbReference type="ARBA" id="ARBA00023180"/>
    </source>
</evidence>
<keyword evidence="5 8" id="KW-0472">Membrane</keyword>
<evidence type="ECO:0000256" key="4">
    <source>
        <dbReference type="ARBA" id="ARBA00022989"/>
    </source>
</evidence>
<name>A0A4Q4TTR7_9PEZI</name>
<evidence type="ECO:0000256" key="3">
    <source>
        <dbReference type="ARBA" id="ARBA00022692"/>
    </source>
</evidence>
<evidence type="ECO:0000256" key="1">
    <source>
        <dbReference type="ARBA" id="ARBA00004141"/>
    </source>
</evidence>
<feature type="transmembrane region" description="Helical" evidence="8">
    <location>
        <begin position="132"/>
        <end position="153"/>
    </location>
</feature>
<feature type="transmembrane region" description="Helical" evidence="8">
    <location>
        <begin position="280"/>
        <end position="300"/>
    </location>
</feature>
<keyword evidence="6" id="KW-0325">Glycoprotein</keyword>
<evidence type="ECO:0000256" key="5">
    <source>
        <dbReference type="ARBA" id="ARBA00023136"/>
    </source>
</evidence>
<dbReference type="PANTHER" id="PTHR23501">
    <property type="entry name" value="MAJOR FACILITATOR SUPERFAMILY"/>
    <property type="match status" value="1"/>
</dbReference>
<comment type="subcellular location">
    <subcellularLocation>
        <location evidence="1">Membrane</location>
        <topology evidence="1">Multi-pass membrane protein</topology>
    </subcellularLocation>
</comment>
<keyword evidence="3 8" id="KW-0812">Transmembrane</keyword>
<keyword evidence="11" id="KW-1185">Reference proteome</keyword>
<proteinExistence type="predicted"/>
<feature type="region of interest" description="Disordered" evidence="7">
    <location>
        <begin position="486"/>
        <end position="507"/>
    </location>
</feature>
<feature type="transmembrane region" description="Helical" evidence="8">
    <location>
        <begin position="104"/>
        <end position="126"/>
    </location>
</feature>
<evidence type="ECO:0000259" key="9">
    <source>
        <dbReference type="PROSITE" id="PS50850"/>
    </source>
</evidence>
<dbReference type="EMBL" id="QJNU01000011">
    <property type="protein sequence ID" value="RYP10841.1"/>
    <property type="molecule type" value="Genomic_DNA"/>
</dbReference>
<dbReference type="Proteomes" id="UP000293360">
    <property type="component" value="Unassembled WGS sequence"/>
</dbReference>
<organism evidence="10 11">
    <name type="scientific">Monosporascus ibericus</name>
    <dbReference type="NCBI Taxonomy" id="155417"/>
    <lineage>
        <taxon>Eukaryota</taxon>
        <taxon>Fungi</taxon>
        <taxon>Dikarya</taxon>
        <taxon>Ascomycota</taxon>
        <taxon>Pezizomycotina</taxon>
        <taxon>Sordariomycetes</taxon>
        <taxon>Xylariomycetidae</taxon>
        <taxon>Xylariales</taxon>
        <taxon>Xylariales incertae sedis</taxon>
        <taxon>Monosporascus</taxon>
    </lineage>
</organism>
<feature type="transmembrane region" description="Helical" evidence="8">
    <location>
        <begin position="445"/>
        <end position="466"/>
    </location>
</feature>
<gene>
    <name evidence="10" type="ORF">DL764_000393</name>
</gene>
<feature type="transmembrane region" description="Helical" evidence="8">
    <location>
        <begin position="34"/>
        <end position="53"/>
    </location>
</feature>
<dbReference type="Gene3D" id="1.20.1250.20">
    <property type="entry name" value="MFS general substrate transporter like domains"/>
    <property type="match status" value="1"/>
</dbReference>
<keyword evidence="4 8" id="KW-1133">Transmembrane helix</keyword>
<dbReference type="Pfam" id="PF07690">
    <property type="entry name" value="MFS_1"/>
    <property type="match status" value="1"/>
</dbReference>
<accession>A0A4Q4TTR7</accession>
<dbReference type="AlphaFoldDB" id="A0A4Q4TTR7"/>
<dbReference type="GO" id="GO:0022857">
    <property type="term" value="F:transmembrane transporter activity"/>
    <property type="evidence" value="ECO:0007669"/>
    <property type="project" value="InterPro"/>
</dbReference>
<protein>
    <recommendedName>
        <fullName evidence="9">Major facilitator superfamily (MFS) profile domain-containing protein</fullName>
    </recommendedName>
</protein>
<feature type="transmembrane region" description="Helical" evidence="8">
    <location>
        <begin position="204"/>
        <end position="225"/>
    </location>
</feature>
<evidence type="ECO:0000313" key="11">
    <source>
        <dbReference type="Proteomes" id="UP000293360"/>
    </source>
</evidence>
<reference evidence="10 11" key="1">
    <citation type="submission" date="2018-06" db="EMBL/GenBank/DDBJ databases">
        <title>Complete Genomes of Monosporascus.</title>
        <authorList>
            <person name="Robinson A.J."/>
            <person name="Natvig D.O."/>
        </authorList>
    </citation>
    <scope>NUCLEOTIDE SEQUENCE [LARGE SCALE GENOMIC DNA]</scope>
    <source>
        <strain evidence="10 11">CBS 110550</strain>
    </source>
</reference>
<evidence type="ECO:0000313" key="10">
    <source>
        <dbReference type="EMBL" id="RYP10841.1"/>
    </source>
</evidence>
<feature type="transmembrane region" description="Helical" evidence="8">
    <location>
        <begin position="173"/>
        <end position="192"/>
    </location>
</feature>
<feature type="transmembrane region" description="Helical" evidence="8">
    <location>
        <begin position="237"/>
        <end position="260"/>
    </location>
</feature>
<feature type="region of interest" description="Disordered" evidence="7">
    <location>
        <begin position="1"/>
        <end position="28"/>
    </location>
</feature>
<evidence type="ECO:0000256" key="7">
    <source>
        <dbReference type="SAM" id="MobiDB-lite"/>
    </source>
</evidence>
<dbReference type="PROSITE" id="PS50850">
    <property type="entry name" value="MFS"/>
    <property type="match status" value="1"/>
</dbReference>
<keyword evidence="2" id="KW-0813">Transport</keyword>
<dbReference type="InterPro" id="IPR020846">
    <property type="entry name" value="MFS_dom"/>
</dbReference>
<dbReference type="PANTHER" id="PTHR23501:SF187">
    <property type="entry name" value="MAJOR FACILITATOR SUPERFAMILY (MFS) PROFILE DOMAIN-CONTAINING PROTEIN"/>
    <property type="match status" value="1"/>
</dbReference>
<dbReference type="Gene3D" id="1.20.1720.10">
    <property type="entry name" value="Multidrug resistance protein D"/>
    <property type="match status" value="1"/>
</dbReference>
<feature type="compositionally biased region" description="Basic and acidic residues" evidence="7">
    <location>
        <begin position="486"/>
        <end position="497"/>
    </location>
</feature>
<dbReference type="InterPro" id="IPR011701">
    <property type="entry name" value="MFS"/>
</dbReference>